<dbReference type="PANTHER" id="PTHR43570:SF16">
    <property type="entry name" value="ALDEHYDE DEHYDROGENASE TYPE III, ISOFORM Q"/>
    <property type="match status" value="1"/>
</dbReference>
<accession>A0AAD5LQ63</accession>
<evidence type="ECO:0000256" key="4">
    <source>
        <dbReference type="PIRNR" id="PIRNR036492"/>
    </source>
</evidence>
<dbReference type="InterPro" id="IPR015590">
    <property type="entry name" value="Aldehyde_DH_dom"/>
</dbReference>
<dbReference type="AlphaFoldDB" id="A0AAD5LQ63"/>
<dbReference type="PANTHER" id="PTHR43570">
    <property type="entry name" value="ALDEHYDE DEHYDROGENASE"/>
    <property type="match status" value="1"/>
</dbReference>
<gene>
    <name evidence="9" type="ORF">P43SY_004466</name>
</gene>
<dbReference type="GO" id="GO:0004029">
    <property type="term" value="F:aldehyde dehydrogenase (NAD+) activity"/>
    <property type="evidence" value="ECO:0007669"/>
    <property type="project" value="TreeGrafter"/>
</dbReference>
<evidence type="ECO:0000256" key="7">
    <source>
        <dbReference type="RuleBase" id="RU003345"/>
    </source>
</evidence>
<dbReference type="FunFam" id="3.40.309.10:FF:000025">
    <property type="entry name" value="Aldehyde dehydrogenase"/>
    <property type="match status" value="1"/>
</dbReference>
<feature type="domain" description="Aldehyde dehydrogenase" evidence="8">
    <location>
        <begin position="10"/>
        <end position="450"/>
    </location>
</feature>
<sequence>MVAVPDNLFPYSTGDSIKRDVAELRASFRNGALRDLATRRRVLLQLRKMLHHGQDALTAALRKDLHKCMLESRMSEISMVDIELQEHLDYLEDWAAPEKVPTNLPNLPGHSFIQRDPLGVVCIIGTWNYPVQLTLQPLIGAIAAGNCVLLRLPGDDSCVHTNNVLIELLEEFMDKRFVRYVHGGVDESKTMLEQKFDLIFCTGGEFIGKIVAQAAAKTLTPTILELGGKSPAIVDETCDLDVCARRLAWGSFLNAGQTCVRPDYVLVHHKIGDRLVLKLKEILRIFFGEDPQNSESYGRLINSRAFERVSGLLAKDKDRITLGGQVDAADRFIAPTLLNFATDKSAFLSSACMSQEIFGPLLPIHYYQSLDDALDIVRDGAKPLALYVYTSNSTTRNRVLSETSSGSVCVNDAIMQLSNPHLPFGGVGNSGMGAYHGKHSFDAFSHKKSVLVRSTWLDVKERYYPYTERSAKIMLPALRPISRRTKRSVKYLAYAIGLAILAASIKYGQSTLAKLTKA</sequence>
<evidence type="ECO:0000256" key="3">
    <source>
        <dbReference type="ARBA" id="ARBA00023027"/>
    </source>
</evidence>
<dbReference type="GO" id="GO:0006081">
    <property type="term" value="P:aldehyde metabolic process"/>
    <property type="evidence" value="ECO:0007669"/>
    <property type="project" value="InterPro"/>
</dbReference>
<dbReference type="InterPro" id="IPR016163">
    <property type="entry name" value="Ald_DH_C"/>
</dbReference>
<dbReference type="InterPro" id="IPR016162">
    <property type="entry name" value="Ald_DH_N"/>
</dbReference>
<evidence type="ECO:0000256" key="5">
    <source>
        <dbReference type="PIRSR" id="PIRSR036492-1"/>
    </source>
</evidence>
<dbReference type="Gene3D" id="3.40.605.10">
    <property type="entry name" value="Aldehyde Dehydrogenase, Chain A, domain 1"/>
    <property type="match status" value="1"/>
</dbReference>
<keyword evidence="10" id="KW-1185">Reference proteome</keyword>
<dbReference type="CDD" id="cd07087">
    <property type="entry name" value="ALDH_F3-13-14_CALDH-like"/>
    <property type="match status" value="1"/>
</dbReference>
<dbReference type="Proteomes" id="UP001209570">
    <property type="component" value="Unassembled WGS sequence"/>
</dbReference>
<dbReference type="SUPFAM" id="SSF53720">
    <property type="entry name" value="ALDH-like"/>
    <property type="match status" value="1"/>
</dbReference>
<feature type="active site" evidence="5">
    <location>
        <position position="259"/>
    </location>
</feature>
<dbReference type="PIRSF" id="PIRSF036492">
    <property type="entry name" value="ALDH"/>
    <property type="match status" value="1"/>
</dbReference>
<dbReference type="EMBL" id="JAKCXM010000031">
    <property type="protein sequence ID" value="KAJ0406577.1"/>
    <property type="molecule type" value="Genomic_DNA"/>
</dbReference>
<dbReference type="Pfam" id="PF00171">
    <property type="entry name" value="Aldedh"/>
    <property type="match status" value="1"/>
</dbReference>
<reference evidence="9" key="1">
    <citation type="submission" date="2021-12" db="EMBL/GenBank/DDBJ databases">
        <title>Prjna785345.</title>
        <authorList>
            <person name="Rujirawat T."/>
            <person name="Krajaejun T."/>
        </authorList>
    </citation>
    <scope>NUCLEOTIDE SEQUENCE</scope>
    <source>
        <strain evidence="9">Pi057C3</strain>
    </source>
</reference>
<dbReference type="GO" id="GO:0005737">
    <property type="term" value="C:cytoplasm"/>
    <property type="evidence" value="ECO:0007669"/>
    <property type="project" value="TreeGrafter"/>
</dbReference>
<keyword evidence="2 4" id="KW-0560">Oxidoreductase</keyword>
<comment type="similarity">
    <text evidence="1 4 7">Belongs to the aldehyde dehydrogenase family.</text>
</comment>
<organism evidence="9 10">
    <name type="scientific">Pythium insidiosum</name>
    <name type="common">Pythiosis disease agent</name>
    <dbReference type="NCBI Taxonomy" id="114742"/>
    <lineage>
        <taxon>Eukaryota</taxon>
        <taxon>Sar</taxon>
        <taxon>Stramenopiles</taxon>
        <taxon>Oomycota</taxon>
        <taxon>Peronosporomycetes</taxon>
        <taxon>Pythiales</taxon>
        <taxon>Pythiaceae</taxon>
        <taxon>Pythium</taxon>
    </lineage>
</organism>
<dbReference type="Gene3D" id="3.40.309.10">
    <property type="entry name" value="Aldehyde Dehydrogenase, Chain A, domain 2"/>
    <property type="match status" value="1"/>
</dbReference>
<evidence type="ECO:0000256" key="2">
    <source>
        <dbReference type="ARBA" id="ARBA00023002"/>
    </source>
</evidence>
<keyword evidence="3" id="KW-0520">NAD</keyword>
<protein>
    <recommendedName>
        <fullName evidence="4">Aldehyde dehydrogenase</fullName>
    </recommendedName>
</protein>
<evidence type="ECO:0000256" key="6">
    <source>
        <dbReference type="PROSITE-ProRule" id="PRU10007"/>
    </source>
</evidence>
<evidence type="ECO:0000313" key="10">
    <source>
        <dbReference type="Proteomes" id="UP001209570"/>
    </source>
</evidence>
<evidence type="ECO:0000313" key="9">
    <source>
        <dbReference type="EMBL" id="KAJ0406577.1"/>
    </source>
</evidence>
<evidence type="ECO:0000256" key="1">
    <source>
        <dbReference type="ARBA" id="ARBA00009986"/>
    </source>
</evidence>
<proteinExistence type="inferred from homology"/>
<evidence type="ECO:0000259" key="8">
    <source>
        <dbReference type="Pfam" id="PF00171"/>
    </source>
</evidence>
<feature type="active site" evidence="5 6">
    <location>
        <position position="225"/>
    </location>
</feature>
<name>A0AAD5LQ63_PYTIN</name>
<dbReference type="InterPro" id="IPR016161">
    <property type="entry name" value="Ald_DH/histidinol_DH"/>
</dbReference>
<dbReference type="PROSITE" id="PS00687">
    <property type="entry name" value="ALDEHYDE_DEHYDR_GLU"/>
    <property type="match status" value="1"/>
</dbReference>
<dbReference type="InterPro" id="IPR029510">
    <property type="entry name" value="Ald_DH_CS_GLU"/>
</dbReference>
<dbReference type="FunFam" id="3.40.605.10:FF:000004">
    <property type="entry name" value="Aldehyde dehydrogenase"/>
    <property type="match status" value="1"/>
</dbReference>
<comment type="caution">
    <text evidence="9">The sequence shown here is derived from an EMBL/GenBank/DDBJ whole genome shotgun (WGS) entry which is preliminary data.</text>
</comment>
<dbReference type="InterPro" id="IPR012394">
    <property type="entry name" value="Aldehyde_DH_NAD(P)"/>
</dbReference>